<dbReference type="GO" id="GO:0046872">
    <property type="term" value="F:metal ion binding"/>
    <property type="evidence" value="ECO:0007669"/>
    <property type="project" value="UniProtKB-ARBA"/>
</dbReference>
<evidence type="ECO:0008006" key="2">
    <source>
        <dbReference type="Google" id="ProtNLM"/>
    </source>
</evidence>
<proteinExistence type="predicted"/>
<dbReference type="SUPFAM" id="SSF51197">
    <property type="entry name" value="Clavaminate synthase-like"/>
    <property type="match status" value="1"/>
</dbReference>
<dbReference type="Gene3D" id="2.60.120.620">
    <property type="entry name" value="q2cbj1_9rhob like domain"/>
    <property type="match status" value="1"/>
</dbReference>
<gene>
    <name evidence="1" type="ORF">METZ01_LOCUS234315</name>
</gene>
<dbReference type="GO" id="GO:0016491">
    <property type="term" value="F:oxidoreductase activity"/>
    <property type="evidence" value="ECO:0007669"/>
    <property type="project" value="UniProtKB-ARBA"/>
</dbReference>
<dbReference type="PANTHER" id="PTHR20883:SF48">
    <property type="entry name" value="ECTOINE DIOXYGENASE"/>
    <property type="match status" value="1"/>
</dbReference>
<protein>
    <recommendedName>
        <fullName evidence="2">Fe2OG dioxygenase domain-containing protein</fullName>
    </recommendedName>
</protein>
<dbReference type="EMBL" id="UINC01058795">
    <property type="protein sequence ID" value="SVB81461.1"/>
    <property type="molecule type" value="Genomic_DNA"/>
</dbReference>
<dbReference type="AlphaFoldDB" id="A0A382H4V5"/>
<organism evidence="1">
    <name type="scientific">marine metagenome</name>
    <dbReference type="NCBI Taxonomy" id="408172"/>
    <lineage>
        <taxon>unclassified sequences</taxon>
        <taxon>metagenomes</taxon>
        <taxon>ecological metagenomes</taxon>
    </lineage>
</organism>
<dbReference type="InterPro" id="IPR008775">
    <property type="entry name" value="Phytyl_CoA_dOase-like"/>
</dbReference>
<sequence length="293" mass="33447">MREEDILLEPNRVLTQEERKAFFDDGYVVKKSIISNEWLTKLNSALDDLIDKSRSLTKSDGTFVLENGHSAENPRLRRIAFLDELNPVFHEFLRGSNLPDIAADILGPDVRFRECLINIKWAGGGQEVKWHQDFPFYPLTNRAVGQFLICLDDVGPEQGPLQVVPGSHKGPIYEHYDSDDNWLGYIEYEKLIDANLDSAVDLTGPAGTVTVHHCCVLHASRPNHSTKGRPMLLITYAACDAYPYTAVTYPTKNYKEVVRGKEARFCHHEAMDMRLPPDWSDEYTSIFEYQKKK</sequence>
<evidence type="ECO:0000313" key="1">
    <source>
        <dbReference type="EMBL" id="SVB81461.1"/>
    </source>
</evidence>
<name>A0A382H4V5_9ZZZZ</name>
<dbReference type="PANTHER" id="PTHR20883">
    <property type="entry name" value="PHYTANOYL-COA DIOXYGENASE DOMAIN CONTAINING 1"/>
    <property type="match status" value="1"/>
</dbReference>
<accession>A0A382H4V5</accession>
<dbReference type="Pfam" id="PF05721">
    <property type="entry name" value="PhyH"/>
    <property type="match status" value="1"/>
</dbReference>
<reference evidence="1" key="1">
    <citation type="submission" date="2018-05" db="EMBL/GenBank/DDBJ databases">
        <authorList>
            <person name="Lanie J.A."/>
            <person name="Ng W.-L."/>
            <person name="Kazmierczak K.M."/>
            <person name="Andrzejewski T.M."/>
            <person name="Davidsen T.M."/>
            <person name="Wayne K.J."/>
            <person name="Tettelin H."/>
            <person name="Glass J.I."/>
            <person name="Rusch D."/>
            <person name="Podicherti R."/>
            <person name="Tsui H.-C.T."/>
            <person name="Winkler M.E."/>
        </authorList>
    </citation>
    <scope>NUCLEOTIDE SEQUENCE</scope>
</reference>